<evidence type="ECO:0000256" key="1">
    <source>
        <dbReference type="SAM" id="MobiDB-lite"/>
    </source>
</evidence>
<feature type="compositionally biased region" description="Basic and acidic residues" evidence="1">
    <location>
        <begin position="63"/>
        <end position="72"/>
    </location>
</feature>
<name>A0A8J7IT10_9CYAN</name>
<dbReference type="Proteomes" id="UP000654482">
    <property type="component" value="Unassembled WGS sequence"/>
</dbReference>
<dbReference type="EMBL" id="JADEWZ010000007">
    <property type="protein sequence ID" value="MBE9115573.1"/>
    <property type="molecule type" value="Genomic_DNA"/>
</dbReference>
<organism evidence="2 3">
    <name type="scientific">Lusitaniella coriacea LEGE 07157</name>
    <dbReference type="NCBI Taxonomy" id="945747"/>
    <lineage>
        <taxon>Bacteria</taxon>
        <taxon>Bacillati</taxon>
        <taxon>Cyanobacteriota</taxon>
        <taxon>Cyanophyceae</taxon>
        <taxon>Spirulinales</taxon>
        <taxon>Lusitaniellaceae</taxon>
        <taxon>Lusitaniella</taxon>
    </lineage>
</organism>
<dbReference type="AlphaFoldDB" id="A0A8J7IT10"/>
<gene>
    <name evidence="2" type="ORF">IQ249_06645</name>
</gene>
<evidence type="ECO:0000313" key="3">
    <source>
        <dbReference type="Proteomes" id="UP000654482"/>
    </source>
</evidence>
<sequence>MCLVHRYSVDLWDVELYATAIGNSAETPRRRQGANVRHKHLRKPQMTRTWERSARQGTVGRDTGTRGHGEFL</sequence>
<proteinExistence type="predicted"/>
<accession>A0A8J7IT10</accession>
<keyword evidence="3" id="KW-1185">Reference proteome</keyword>
<comment type="caution">
    <text evidence="2">The sequence shown here is derived from an EMBL/GenBank/DDBJ whole genome shotgun (WGS) entry which is preliminary data.</text>
</comment>
<reference evidence="2" key="1">
    <citation type="submission" date="2020-10" db="EMBL/GenBank/DDBJ databases">
        <authorList>
            <person name="Castelo-Branco R."/>
            <person name="Eusebio N."/>
            <person name="Adriana R."/>
            <person name="Vieira A."/>
            <person name="Brugerolle De Fraissinette N."/>
            <person name="Rezende De Castro R."/>
            <person name="Schneider M.P."/>
            <person name="Vasconcelos V."/>
            <person name="Leao P.N."/>
        </authorList>
    </citation>
    <scope>NUCLEOTIDE SEQUENCE</scope>
    <source>
        <strain evidence="2">LEGE 07157</strain>
    </source>
</reference>
<protein>
    <submittedName>
        <fullName evidence="2">Uncharacterized protein</fullName>
    </submittedName>
</protein>
<feature type="compositionally biased region" description="Basic residues" evidence="1">
    <location>
        <begin position="30"/>
        <end position="45"/>
    </location>
</feature>
<evidence type="ECO:0000313" key="2">
    <source>
        <dbReference type="EMBL" id="MBE9115573.1"/>
    </source>
</evidence>
<feature type="region of interest" description="Disordered" evidence="1">
    <location>
        <begin position="28"/>
        <end position="72"/>
    </location>
</feature>